<reference evidence="1 2" key="1">
    <citation type="submission" date="2019-10" db="EMBL/GenBank/DDBJ databases">
        <title>A soil myxobacterium in the family Polyangiaceae.</title>
        <authorList>
            <person name="Li Y."/>
            <person name="Wang J."/>
        </authorList>
    </citation>
    <scope>NUCLEOTIDE SEQUENCE [LARGE SCALE GENOMIC DNA]</scope>
    <source>
        <strain evidence="1 2">DSM 14734</strain>
    </source>
</reference>
<accession>A0A6N7PV10</accession>
<sequence length="327" mass="32646">MRTIAKILGVGLWLGLFGFTWAGCSEDPPQTKPDDPLAGLPSTYARVQCGRVFACCDEAERDEVLLFDPVPGTQAECEARYESFFGAVVVDLRSGIEAGRIVYDAARAEACFTKAGSASCGDFFGSDFLEEDPDCEAAFQGTVALGGACLGDDECEDPGAKCAGASGAELGICKAPPGEGEPCQDGLCGPGLTCRLDAGMLKCFAPTPDGAACTLDIECQSSYCDFDTGVCAAPAPEGGPCAVNAGCESGYCDVSAGACAAKKADGGACVTGAECASGFCDDAAGPGTCTATKADGAPCMVSAECASGFCDAGSCSPGTGSPVCDGA</sequence>
<gene>
    <name evidence="1" type="ORF">GF068_19485</name>
</gene>
<dbReference type="EMBL" id="WJIE01000005">
    <property type="protein sequence ID" value="MRG94085.1"/>
    <property type="molecule type" value="Genomic_DNA"/>
</dbReference>
<dbReference type="OrthoDB" id="5504878at2"/>
<dbReference type="AlphaFoldDB" id="A0A6N7PV10"/>
<organism evidence="1 2">
    <name type="scientific">Polyangium spumosum</name>
    <dbReference type="NCBI Taxonomy" id="889282"/>
    <lineage>
        <taxon>Bacteria</taxon>
        <taxon>Pseudomonadati</taxon>
        <taxon>Myxococcota</taxon>
        <taxon>Polyangia</taxon>
        <taxon>Polyangiales</taxon>
        <taxon>Polyangiaceae</taxon>
        <taxon>Polyangium</taxon>
    </lineage>
</organism>
<keyword evidence="2" id="KW-1185">Reference proteome</keyword>
<dbReference type="RefSeq" id="WP_153820914.1">
    <property type="nucleotide sequence ID" value="NZ_WJIE01000005.1"/>
</dbReference>
<proteinExistence type="predicted"/>
<dbReference type="PROSITE" id="PS51257">
    <property type="entry name" value="PROKAR_LIPOPROTEIN"/>
    <property type="match status" value="1"/>
</dbReference>
<evidence type="ECO:0000313" key="2">
    <source>
        <dbReference type="Proteomes" id="UP000440224"/>
    </source>
</evidence>
<comment type="caution">
    <text evidence="1">The sequence shown here is derived from an EMBL/GenBank/DDBJ whole genome shotgun (WGS) entry which is preliminary data.</text>
</comment>
<evidence type="ECO:0000313" key="1">
    <source>
        <dbReference type="EMBL" id="MRG94085.1"/>
    </source>
</evidence>
<dbReference type="Proteomes" id="UP000440224">
    <property type="component" value="Unassembled WGS sequence"/>
</dbReference>
<name>A0A6N7PV10_9BACT</name>
<protein>
    <submittedName>
        <fullName evidence="1">Uncharacterized protein</fullName>
    </submittedName>
</protein>